<organism evidence="2 3">
    <name type="scientific">Pelagerythrobacter aerophilus</name>
    <dbReference type="NCBI Taxonomy" id="2306995"/>
    <lineage>
        <taxon>Bacteria</taxon>
        <taxon>Pseudomonadati</taxon>
        <taxon>Pseudomonadota</taxon>
        <taxon>Alphaproteobacteria</taxon>
        <taxon>Sphingomonadales</taxon>
        <taxon>Erythrobacteraceae</taxon>
        <taxon>Pelagerythrobacter</taxon>
    </lineage>
</organism>
<evidence type="ECO:0000256" key="1">
    <source>
        <dbReference type="SAM" id="MobiDB-lite"/>
    </source>
</evidence>
<dbReference type="OrthoDB" id="7428414at2"/>
<gene>
    <name evidence="2" type="ORF">D2V04_11155</name>
</gene>
<dbReference type="AlphaFoldDB" id="A0A418NEM2"/>
<sequence>MTERQSRHPDNDLIDELTDEPTPPQSSSSGGEVNRTVGKRAELNRATDPEDRERAVGSDNPEQDEAKGAKTMNAIKKGQQG</sequence>
<accession>A0A418NEM2</accession>
<dbReference type="RefSeq" id="WP_119513779.1">
    <property type="nucleotide sequence ID" value="NZ_QXFK01000018.1"/>
</dbReference>
<feature type="compositionally biased region" description="Basic and acidic residues" evidence="1">
    <location>
        <begin position="1"/>
        <end position="11"/>
    </location>
</feature>
<name>A0A418NEM2_9SPHN</name>
<evidence type="ECO:0000313" key="2">
    <source>
        <dbReference type="EMBL" id="RIV76721.1"/>
    </source>
</evidence>
<reference evidence="2 3" key="1">
    <citation type="submission" date="2018-08" db="EMBL/GenBank/DDBJ databases">
        <title>Altererythrobacter sp.Ery1 and Ery12, the genome sequencing of novel strains in genus Alterythrobacter.</title>
        <authorList>
            <person name="Cheng H."/>
            <person name="Wu Y.-H."/>
            <person name="Fang C."/>
            <person name="Xu X.-W."/>
        </authorList>
    </citation>
    <scope>NUCLEOTIDE SEQUENCE [LARGE SCALE GENOMIC DNA]</scope>
    <source>
        <strain evidence="2 3">Ery1</strain>
    </source>
</reference>
<protein>
    <submittedName>
        <fullName evidence="2">Uncharacterized protein</fullName>
    </submittedName>
</protein>
<feature type="compositionally biased region" description="Basic and acidic residues" evidence="1">
    <location>
        <begin position="39"/>
        <end position="56"/>
    </location>
</feature>
<proteinExistence type="predicted"/>
<comment type="caution">
    <text evidence="2">The sequence shown here is derived from an EMBL/GenBank/DDBJ whole genome shotgun (WGS) entry which is preliminary data.</text>
</comment>
<dbReference type="Proteomes" id="UP000285092">
    <property type="component" value="Unassembled WGS sequence"/>
</dbReference>
<keyword evidence="3" id="KW-1185">Reference proteome</keyword>
<feature type="region of interest" description="Disordered" evidence="1">
    <location>
        <begin position="1"/>
        <end position="81"/>
    </location>
</feature>
<evidence type="ECO:0000313" key="3">
    <source>
        <dbReference type="Proteomes" id="UP000285092"/>
    </source>
</evidence>
<dbReference type="EMBL" id="QXFK01000018">
    <property type="protein sequence ID" value="RIV76721.1"/>
    <property type="molecule type" value="Genomic_DNA"/>
</dbReference>